<evidence type="ECO:0000313" key="1">
    <source>
        <dbReference type="EMBL" id="ABD99328.1"/>
    </source>
</evidence>
<name>Q1WUK7_LIGS1</name>
<dbReference type="KEGG" id="lsl:LSL_0519"/>
<gene>
    <name evidence="1" type="ordered locus">LSL_0519</name>
</gene>
<dbReference type="EMBL" id="CP000233">
    <property type="protein sequence ID" value="ABD99328.1"/>
    <property type="molecule type" value="Genomic_DNA"/>
</dbReference>
<organism evidence="1 2">
    <name type="scientific">Ligilactobacillus salivarius (strain UCC118)</name>
    <name type="common">Lactobacillus salivarius</name>
    <dbReference type="NCBI Taxonomy" id="362948"/>
    <lineage>
        <taxon>Bacteria</taxon>
        <taxon>Bacillati</taxon>
        <taxon>Bacillota</taxon>
        <taxon>Bacilli</taxon>
        <taxon>Lactobacillales</taxon>
        <taxon>Lactobacillaceae</taxon>
        <taxon>Ligilactobacillus</taxon>
    </lineage>
</organism>
<accession>Q1WUK7</accession>
<keyword evidence="2" id="KW-1185">Reference proteome</keyword>
<protein>
    <submittedName>
        <fullName evidence="1">Uncharacterized protein</fullName>
    </submittedName>
</protein>
<dbReference type="AlphaFoldDB" id="Q1WUK7"/>
<evidence type="ECO:0000313" key="2">
    <source>
        <dbReference type="Proteomes" id="UP000006559"/>
    </source>
</evidence>
<reference evidence="1 2" key="1">
    <citation type="journal article" date="2006" name="Proc. Natl. Acad. Sci. U.S.A.">
        <title>Multireplicon genome architecture of Lactobacillus salivarius.</title>
        <authorList>
            <person name="Claesson M.J."/>
            <person name="Li Y."/>
            <person name="Leahy S."/>
            <person name="Canchaya C."/>
            <person name="van Pijkeren J.P."/>
            <person name="Cerdeno-Tarraga A.M."/>
            <person name="Parkhill J."/>
            <person name="Flynn S."/>
            <person name="O'Sullivan G.C."/>
            <person name="Collins J.K."/>
            <person name="Higgins D."/>
            <person name="Shanahan F."/>
            <person name="Fitzgerald G.F."/>
            <person name="van Sinderen D."/>
            <person name="O'Toole P.W."/>
        </authorList>
    </citation>
    <scope>NUCLEOTIDE SEQUENCE [LARGE SCALE GENOMIC DNA]</scope>
    <source>
        <strain evidence="1 2">UCC118</strain>
    </source>
</reference>
<dbReference type="Proteomes" id="UP000006559">
    <property type="component" value="Chromosome"/>
</dbReference>
<sequence length="275" mass="32711">MNIVKAEIYSNIYCYNDKNEKHKVKKCKIWLINDRETRSEIEGFICDKCDRYYVSSKKFKYLKNKFHKYNFKESIEESYIIKDNLKLSSISFIEKITTVLKAANKHKEHILTDIYGVIPVLNHDNEIINIETPALYCNSCDRLFILESDFKKLESEGIILCQIITEDYWQKQIDNKMYHLNSESILHKVGYNVSDKENLSQEERRNILKNIIESGLLTRSQVSSHLDYLIRRSKGQKRLRRAIEKWTSDRKFISELKLNLNSVEITKLKVRRKNV</sequence>
<dbReference type="HOGENOM" id="CLU_1011175_0_0_9"/>
<dbReference type="STRING" id="362948.LSL_0519"/>
<proteinExistence type="predicted"/>
<dbReference type="PATRIC" id="fig|362948.14.peg.597"/>
<dbReference type="RefSeq" id="WP_011475799.1">
    <property type="nucleotide sequence ID" value="NC_007929.1"/>
</dbReference>